<dbReference type="EMBL" id="CAEZXJ010000034">
    <property type="protein sequence ID" value="CAB4682277.1"/>
    <property type="molecule type" value="Genomic_DNA"/>
</dbReference>
<sequence>MLATAGKTGKLPSVATAKSAFKKNPNIFIDPDYKPELMFADRK</sequence>
<protein>
    <submittedName>
        <fullName evidence="1">Unannotated protein</fullName>
    </submittedName>
</protein>
<reference evidence="1" key="1">
    <citation type="submission" date="2020-05" db="EMBL/GenBank/DDBJ databases">
        <authorList>
            <person name="Chiriac C."/>
            <person name="Salcher M."/>
            <person name="Ghai R."/>
            <person name="Kavagutti S V."/>
        </authorList>
    </citation>
    <scope>NUCLEOTIDE SEQUENCE</scope>
</reference>
<evidence type="ECO:0000313" key="1">
    <source>
        <dbReference type="EMBL" id="CAB4682277.1"/>
    </source>
</evidence>
<dbReference type="AlphaFoldDB" id="A0A6J6N823"/>
<accession>A0A6J6N823</accession>
<gene>
    <name evidence="1" type="ORF">UFOPK2372_00330</name>
</gene>
<name>A0A6J6N823_9ZZZZ</name>
<organism evidence="1">
    <name type="scientific">freshwater metagenome</name>
    <dbReference type="NCBI Taxonomy" id="449393"/>
    <lineage>
        <taxon>unclassified sequences</taxon>
        <taxon>metagenomes</taxon>
        <taxon>ecological metagenomes</taxon>
    </lineage>
</organism>
<proteinExistence type="predicted"/>